<dbReference type="EC" id="4.1.1.50" evidence="8"/>
<feature type="active site" description="Proton acceptor; for processing activity" evidence="8">
    <location>
        <position position="67"/>
    </location>
</feature>
<dbReference type="OrthoDB" id="114016at2157"/>
<dbReference type="AlphaFoldDB" id="N0BK42"/>
<evidence type="ECO:0000256" key="1">
    <source>
        <dbReference type="ARBA" id="ARBA00022793"/>
    </source>
</evidence>
<dbReference type="GO" id="GO:0008295">
    <property type="term" value="P:spermidine biosynthetic process"/>
    <property type="evidence" value="ECO:0007669"/>
    <property type="project" value="UniProtKB-UniRule"/>
</dbReference>
<keyword evidence="4 8" id="KW-0865">Zymogen</keyword>
<dbReference type="Pfam" id="PF02675">
    <property type="entry name" value="AdoMet_dc"/>
    <property type="match status" value="1"/>
</dbReference>
<keyword evidence="5 8" id="KW-0456">Lyase</keyword>
<dbReference type="NCBIfam" id="TIGR03330">
    <property type="entry name" value="SAM_DCase_Bsu"/>
    <property type="match status" value="1"/>
</dbReference>
<dbReference type="GeneID" id="15392505"/>
<evidence type="ECO:0000256" key="4">
    <source>
        <dbReference type="ARBA" id="ARBA00023145"/>
    </source>
</evidence>
<dbReference type="GO" id="GO:0005829">
    <property type="term" value="C:cytosol"/>
    <property type="evidence" value="ECO:0007669"/>
    <property type="project" value="TreeGrafter"/>
</dbReference>
<keyword evidence="8" id="KW-0949">S-adenosyl-L-methionine</keyword>
<proteinExistence type="inferred from homology"/>
<evidence type="ECO:0000256" key="3">
    <source>
        <dbReference type="ARBA" id="ARBA00023115"/>
    </source>
</evidence>
<evidence type="ECO:0000256" key="5">
    <source>
        <dbReference type="ARBA" id="ARBA00023239"/>
    </source>
</evidence>
<comment type="subunit">
    <text evidence="8">Heterotetramer of two alpha and two beta chains arranged as a dimer of alpha/beta heterodimers.</text>
</comment>
<comment type="function">
    <text evidence="8">Catalyzes the decarboxylation of S-adenosylmethionine to S-adenosylmethioninamine (dcAdoMet), the propylamine donor required for the synthesis of the polyamines spermine and spermidine from the diamine putrescine.</text>
</comment>
<protein>
    <recommendedName>
        <fullName evidence="8">S-adenosylmethionine decarboxylase proenzyme</fullName>
        <shortName evidence="8">AdoMetDC</shortName>
        <shortName evidence="8">SAMDC</shortName>
        <ecNumber evidence="8">4.1.1.50</ecNumber>
    </recommendedName>
    <component>
        <recommendedName>
            <fullName evidence="8">S-adenosylmethionine decarboxylase beta chain</fullName>
        </recommendedName>
    </component>
    <component>
        <recommendedName>
            <fullName evidence="8">S-adenosylmethionine decarboxylase alpha chain</fullName>
        </recommendedName>
    </component>
</protein>
<comment type="PTM">
    <text evidence="8">Is synthesized initially as an inactive proenzyme. Formation of the active enzyme involves a self-maturation process in which the active site pyruvoyl group is generated from an internal serine residue via an autocatalytic post-translational modification. Two non-identical subunits are generated from the proenzyme in this reaction, and the pyruvate is formed at the N-terminus of the alpha chain, which is derived from the carboxyl end of the proenzyme. The post-translation cleavage follows an unusual pathway, termed non-hydrolytic serinolysis, in which the side chain hydroxyl group of the serine supplies its oxygen atom to form the C-terminus of the beta chain, while the remainder of the serine residue undergoes an oxidative deamination to produce ammonia and the pyruvoyl group blocking the N-terminus of the alpha chain.</text>
</comment>
<feature type="active site" description="Proton donor; for catalytic activity" evidence="8">
    <location>
        <position position="82"/>
    </location>
</feature>
<dbReference type="RefSeq" id="WP_015590469.1">
    <property type="nucleotide sequence ID" value="NC_021169.1"/>
</dbReference>
<dbReference type="InterPro" id="IPR003826">
    <property type="entry name" value="AdoMetDC_fam_prok"/>
</dbReference>
<dbReference type="GO" id="GO:0004014">
    <property type="term" value="F:adenosylmethionine decarboxylase activity"/>
    <property type="evidence" value="ECO:0007669"/>
    <property type="project" value="UniProtKB-UniRule"/>
</dbReference>
<feature type="active site" description="Schiff-base intermediate with substrate; via pyruvic acid" evidence="8">
    <location>
        <position position="62"/>
    </location>
</feature>
<dbReference type="PANTHER" id="PTHR33866">
    <property type="entry name" value="S-ADENOSYLMETHIONINE DECARBOXYLASE PROENZYME"/>
    <property type="match status" value="1"/>
</dbReference>
<evidence type="ECO:0000256" key="2">
    <source>
        <dbReference type="ARBA" id="ARBA00022813"/>
    </source>
</evidence>
<sequence length="112" mass="12739">MIVGKHIIAEFYGVPEELISKEETVRAIVEEVVDKAELTKVGSVYKQFNPHGVTGIVLIAESHVSIHTWPEYGLVNLDIFTCGDTSKTEKAFRLFVEKFKPKSYRHYILDRG</sequence>
<keyword evidence="7 8" id="KW-0670">Pyruvate</keyword>
<evidence type="ECO:0000256" key="6">
    <source>
        <dbReference type="ARBA" id="ARBA00023270"/>
    </source>
</evidence>
<organism evidence="9 10">
    <name type="scientific">Archaeoglobus sulfaticallidus PM70-1</name>
    <dbReference type="NCBI Taxonomy" id="387631"/>
    <lineage>
        <taxon>Archaea</taxon>
        <taxon>Methanobacteriati</taxon>
        <taxon>Methanobacteriota</taxon>
        <taxon>Archaeoglobi</taxon>
        <taxon>Archaeoglobales</taxon>
        <taxon>Archaeoglobaceae</taxon>
        <taxon>Archaeoglobus</taxon>
    </lineage>
</organism>
<dbReference type="HAMAP" id="MF_00464">
    <property type="entry name" value="AdoMetDC_1"/>
    <property type="match status" value="1"/>
</dbReference>
<feature type="modified residue" description="Pyruvic acid (Ser); by autocatalysis" evidence="8">
    <location>
        <position position="62"/>
    </location>
</feature>
<keyword evidence="8" id="KW-0745">Spermidine biosynthesis</keyword>
<name>N0BK42_9EURY</name>
<evidence type="ECO:0000313" key="9">
    <source>
        <dbReference type="EMBL" id="AGK60871.1"/>
    </source>
</evidence>
<dbReference type="eggNOG" id="arCOG00279">
    <property type="taxonomic scope" value="Archaea"/>
</dbReference>
<feature type="chain" id="PRO_5023307017" description="S-adenosylmethionine decarboxylase alpha chain" evidence="8">
    <location>
        <begin position="62"/>
        <end position="112"/>
    </location>
</feature>
<feature type="chain" id="PRO_5023307018" description="S-adenosylmethionine decarboxylase beta chain" evidence="8">
    <location>
        <begin position="1"/>
        <end position="61"/>
    </location>
</feature>
<comment type="pathway">
    <text evidence="8">Amine and polyamine biosynthesis; S-adenosylmethioninamine biosynthesis; S-adenosylmethioninamine from S-adenosyl-L-methionine: step 1/1.</text>
</comment>
<dbReference type="InterPro" id="IPR017716">
    <property type="entry name" value="S-AdoMet_deCOase_pro-enz"/>
</dbReference>
<keyword evidence="2 8" id="KW-0068">Autocatalytic cleavage</keyword>
<gene>
    <name evidence="8" type="primary">speH</name>
    <name evidence="9" type="ORF">Asulf_00864</name>
</gene>
<dbReference type="KEGG" id="ast:Asulf_00864"/>
<accession>N0BK42</accession>
<evidence type="ECO:0000313" key="10">
    <source>
        <dbReference type="Proteomes" id="UP000013307"/>
    </source>
</evidence>
<keyword evidence="3 8" id="KW-0620">Polyamine biosynthesis</keyword>
<dbReference type="UniPathway" id="UPA00331">
    <property type="reaction ID" value="UER00451"/>
</dbReference>
<feature type="site" description="Cleavage (non-hydrolytic); by autolysis" evidence="8">
    <location>
        <begin position="61"/>
        <end position="62"/>
    </location>
</feature>
<dbReference type="InterPro" id="IPR016067">
    <property type="entry name" value="S-AdoMet_deCO2ase_core"/>
</dbReference>
<keyword evidence="6 8" id="KW-0704">Schiff base</keyword>
<dbReference type="PANTHER" id="PTHR33866:SF2">
    <property type="entry name" value="S-ADENOSYLMETHIONINE DECARBOXYLASE PROENZYME"/>
    <property type="match status" value="1"/>
</dbReference>
<keyword evidence="1 8" id="KW-0210">Decarboxylase</keyword>
<comment type="cofactor">
    <cofactor evidence="8">
        <name>pyruvate</name>
        <dbReference type="ChEBI" id="CHEBI:15361"/>
    </cofactor>
    <text evidence="8">Binds 1 pyruvoyl group covalently per subunit.</text>
</comment>
<evidence type="ECO:0000256" key="8">
    <source>
        <dbReference type="HAMAP-Rule" id="MF_00464"/>
    </source>
</evidence>
<dbReference type="Proteomes" id="UP000013307">
    <property type="component" value="Chromosome"/>
</dbReference>
<comment type="catalytic activity">
    <reaction evidence="8">
        <text>S-adenosyl-L-methionine + H(+) = S-adenosyl 3-(methylsulfanyl)propylamine + CO2</text>
        <dbReference type="Rhea" id="RHEA:15981"/>
        <dbReference type="ChEBI" id="CHEBI:15378"/>
        <dbReference type="ChEBI" id="CHEBI:16526"/>
        <dbReference type="ChEBI" id="CHEBI:57443"/>
        <dbReference type="ChEBI" id="CHEBI:59789"/>
        <dbReference type="EC" id="4.1.1.50"/>
    </reaction>
</comment>
<dbReference type="Gene3D" id="3.60.90.10">
    <property type="entry name" value="S-adenosylmethionine decarboxylase"/>
    <property type="match status" value="1"/>
</dbReference>
<dbReference type="HOGENOM" id="CLU_125470_2_3_2"/>
<evidence type="ECO:0000256" key="7">
    <source>
        <dbReference type="ARBA" id="ARBA00023317"/>
    </source>
</evidence>
<keyword evidence="10" id="KW-1185">Reference proteome</keyword>
<dbReference type="STRING" id="387631.Asulf_00864"/>
<comment type="similarity">
    <text evidence="8">Belongs to the prokaryotic AdoMetDC family. Type 1 subfamily.</text>
</comment>
<reference evidence="9 10" key="1">
    <citation type="journal article" date="2013" name="Genome Announc.">
        <title>Complete Genome Sequence of the Thermophilic and Facultatively Chemolithoautotrophic Sulfate Reducer Archaeoglobus sulfaticallidus Strain PM70-1T.</title>
        <authorList>
            <person name="Stokke R."/>
            <person name="Hocking W.P."/>
            <person name="Steinsbu B.O."/>
            <person name="Steen I.H."/>
        </authorList>
    </citation>
    <scope>NUCLEOTIDE SEQUENCE [LARGE SCALE GENOMIC DNA]</scope>
    <source>
        <strain evidence="9">PM70-1</strain>
    </source>
</reference>
<dbReference type="EMBL" id="CP005290">
    <property type="protein sequence ID" value="AGK60871.1"/>
    <property type="molecule type" value="Genomic_DNA"/>
</dbReference>
<dbReference type="SUPFAM" id="SSF56276">
    <property type="entry name" value="S-adenosylmethionine decarboxylase"/>
    <property type="match status" value="1"/>
</dbReference>